<evidence type="ECO:0000256" key="3">
    <source>
        <dbReference type="ARBA" id="ARBA00022989"/>
    </source>
</evidence>
<evidence type="ECO:0000256" key="2">
    <source>
        <dbReference type="ARBA" id="ARBA00022692"/>
    </source>
</evidence>
<dbReference type="GO" id="GO:0140359">
    <property type="term" value="F:ABC-type transporter activity"/>
    <property type="evidence" value="ECO:0007669"/>
    <property type="project" value="InterPro"/>
</dbReference>
<gene>
    <name evidence="7" type="ORF">A176_006472</name>
</gene>
<feature type="domain" description="ABC transmembrane type-2" evidence="6">
    <location>
        <begin position="19"/>
        <end position="248"/>
    </location>
</feature>
<evidence type="ECO:0000256" key="5">
    <source>
        <dbReference type="RuleBase" id="RU361157"/>
    </source>
</evidence>
<dbReference type="PANTHER" id="PTHR43332">
    <property type="entry name" value="INNER MEMBRANE TRANSPORT PERMEASE YADH-RELATED"/>
    <property type="match status" value="1"/>
</dbReference>
<dbReference type="OrthoDB" id="9788252at2"/>
<evidence type="ECO:0000313" key="7">
    <source>
        <dbReference type="EMBL" id="AKQ69560.1"/>
    </source>
</evidence>
<dbReference type="Pfam" id="PF01061">
    <property type="entry name" value="ABC2_membrane"/>
    <property type="match status" value="1"/>
</dbReference>
<keyword evidence="2 5" id="KW-0812">Transmembrane</keyword>
<dbReference type="Proteomes" id="UP000009026">
    <property type="component" value="Chromosome"/>
</dbReference>
<dbReference type="PATRIC" id="fig|1297742.4.peg.6561"/>
<dbReference type="KEGG" id="mym:A176_006472"/>
<evidence type="ECO:0000313" key="8">
    <source>
        <dbReference type="Proteomes" id="UP000009026"/>
    </source>
</evidence>
<dbReference type="InterPro" id="IPR013525">
    <property type="entry name" value="ABC2_TM"/>
</dbReference>
<feature type="transmembrane region" description="Helical" evidence="5">
    <location>
        <begin position="167"/>
        <end position="188"/>
    </location>
</feature>
<dbReference type="PROSITE" id="PS51012">
    <property type="entry name" value="ABC_TM2"/>
    <property type="match status" value="1"/>
</dbReference>
<dbReference type="InterPro" id="IPR047817">
    <property type="entry name" value="ABC2_TM_bact-type"/>
</dbReference>
<comment type="subcellular location">
    <subcellularLocation>
        <location evidence="5">Cell membrane</location>
        <topology evidence="5">Multi-pass membrane protein</topology>
    </subcellularLocation>
    <subcellularLocation>
        <location evidence="1">Membrane</location>
        <topology evidence="1">Multi-pass membrane protein</topology>
    </subcellularLocation>
</comment>
<keyword evidence="8" id="KW-1185">Reference proteome</keyword>
<dbReference type="PIRSF" id="PIRSF006648">
    <property type="entry name" value="DrrB"/>
    <property type="match status" value="1"/>
</dbReference>
<dbReference type="InterPro" id="IPR052522">
    <property type="entry name" value="ABC-2_transport_permease"/>
</dbReference>
<protein>
    <recommendedName>
        <fullName evidence="5">Transport permease protein</fullName>
    </recommendedName>
</protein>
<evidence type="ECO:0000256" key="4">
    <source>
        <dbReference type="ARBA" id="ARBA00023136"/>
    </source>
</evidence>
<evidence type="ECO:0000256" key="1">
    <source>
        <dbReference type="ARBA" id="ARBA00004141"/>
    </source>
</evidence>
<feature type="transmembrane region" description="Helical" evidence="5">
    <location>
        <begin position="139"/>
        <end position="160"/>
    </location>
</feature>
<evidence type="ECO:0000259" key="6">
    <source>
        <dbReference type="PROSITE" id="PS51012"/>
    </source>
</evidence>
<dbReference type="PANTHER" id="PTHR43332:SF1">
    <property type="entry name" value="TRANSPORT PERMEASE PROTEIN"/>
    <property type="match status" value="1"/>
</dbReference>
<comment type="similarity">
    <text evidence="5">Belongs to the ABC-2 integral membrane protein family.</text>
</comment>
<keyword evidence="4 5" id="KW-0472">Membrane</keyword>
<reference evidence="7 8" key="1">
    <citation type="journal article" date="2016" name="PLoS ONE">
        <title>Complete Genome Sequence and Comparative Genomics of a Novel Myxobacterium Myxococcus hansupus.</title>
        <authorList>
            <person name="Sharma G."/>
            <person name="Narwani T."/>
            <person name="Subramanian S."/>
        </authorList>
    </citation>
    <scope>NUCLEOTIDE SEQUENCE [LARGE SCALE GENOMIC DNA]</scope>
    <source>
        <strain evidence="8">mixupus</strain>
    </source>
</reference>
<accession>A0A0H4X7J8</accession>
<proteinExistence type="inferred from homology"/>
<organism evidence="7 8">
    <name type="scientific">Pseudomyxococcus hansupus</name>
    <dbReference type="NCBI Taxonomy" id="1297742"/>
    <lineage>
        <taxon>Bacteria</taxon>
        <taxon>Pseudomonadati</taxon>
        <taxon>Myxococcota</taxon>
        <taxon>Myxococcia</taxon>
        <taxon>Myxococcales</taxon>
        <taxon>Cystobacterineae</taxon>
        <taxon>Myxococcaceae</taxon>
        <taxon>Pseudomyxococcus</taxon>
    </lineage>
</organism>
<keyword evidence="3 5" id="KW-1133">Transmembrane helix</keyword>
<sequence length="253" mass="27262">MNVLGMKTLLAKEVRRFMRVPGQTVLSPLISTTLYFIVFGYSISGRIQTVEGLPYLHFIVPGLVFLGIANNAFLNSSSSLFITKIQGTVVDLLVAPLGPGELMAGFIGGAMVRGLVVGLLTWAVATVFTGFSLEHAGVAAYFLVLSSYVFSVLGMLAAVWAEKFEQINFFPTFVMLPLTFLGGVFYSVRELPAPWSTVSLFNPMVYMVEGLRYGMLGRSIFSPLGGGGILLAVAVVATLVTYAVLRSGYKMKA</sequence>
<feature type="transmembrane region" description="Helical" evidence="5">
    <location>
        <begin position="112"/>
        <end position="133"/>
    </location>
</feature>
<dbReference type="STRING" id="1297742.A176_006472"/>
<dbReference type="eggNOG" id="COG0842">
    <property type="taxonomic scope" value="Bacteria"/>
</dbReference>
<dbReference type="PRINTS" id="PR00164">
    <property type="entry name" value="ABC2TRNSPORT"/>
</dbReference>
<feature type="transmembrane region" description="Helical" evidence="5">
    <location>
        <begin position="55"/>
        <end position="74"/>
    </location>
</feature>
<name>A0A0H4X7J8_9BACT</name>
<dbReference type="InterPro" id="IPR000412">
    <property type="entry name" value="ABC_2_transport"/>
</dbReference>
<dbReference type="AlphaFoldDB" id="A0A0H4X7J8"/>
<feature type="transmembrane region" description="Helical" evidence="5">
    <location>
        <begin position="25"/>
        <end position="43"/>
    </location>
</feature>
<keyword evidence="5" id="KW-1003">Cell membrane</keyword>
<dbReference type="EMBL" id="CP012109">
    <property type="protein sequence ID" value="AKQ69560.1"/>
    <property type="molecule type" value="Genomic_DNA"/>
</dbReference>
<keyword evidence="5" id="KW-0813">Transport</keyword>
<dbReference type="GO" id="GO:0043190">
    <property type="term" value="C:ATP-binding cassette (ABC) transporter complex"/>
    <property type="evidence" value="ECO:0007669"/>
    <property type="project" value="InterPro"/>
</dbReference>
<dbReference type="NCBIfam" id="NF011648">
    <property type="entry name" value="PRK15066.1"/>
    <property type="match status" value="1"/>
</dbReference>
<feature type="transmembrane region" description="Helical" evidence="5">
    <location>
        <begin position="220"/>
        <end position="245"/>
    </location>
</feature>